<gene>
    <name evidence="2" type="ORF">AS27_05535</name>
</gene>
<dbReference type="Proteomes" id="UP000053286">
    <property type="component" value="Unassembled WGS sequence"/>
</dbReference>
<feature type="compositionally biased region" description="Basic and acidic residues" evidence="1">
    <location>
        <begin position="48"/>
        <end position="59"/>
    </location>
</feature>
<reference evidence="2 3" key="1">
    <citation type="submission" date="2014-04" db="EMBL/GenBank/DDBJ databases">
        <title>Genome evolution of avian class.</title>
        <authorList>
            <person name="Zhang G."/>
            <person name="Li C."/>
        </authorList>
    </citation>
    <scope>NUCLEOTIDE SEQUENCE [LARGE SCALE GENOMIC DNA]</scope>
    <source>
        <strain evidence="2">BGI_AS27</strain>
    </source>
</reference>
<organism evidence="2 3">
    <name type="scientific">Aptenodytes forsteri</name>
    <name type="common">Emperor penguin</name>
    <dbReference type="NCBI Taxonomy" id="9233"/>
    <lineage>
        <taxon>Eukaryota</taxon>
        <taxon>Metazoa</taxon>
        <taxon>Chordata</taxon>
        <taxon>Craniata</taxon>
        <taxon>Vertebrata</taxon>
        <taxon>Euteleostomi</taxon>
        <taxon>Archelosauria</taxon>
        <taxon>Archosauria</taxon>
        <taxon>Dinosauria</taxon>
        <taxon>Saurischia</taxon>
        <taxon>Theropoda</taxon>
        <taxon>Coelurosauria</taxon>
        <taxon>Aves</taxon>
        <taxon>Neognathae</taxon>
        <taxon>Neoaves</taxon>
        <taxon>Aequornithes</taxon>
        <taxon>Sphenisciformes</taxon>
        <taxon>Spheniscidae</taxon>
        <taxon>Aptenodytes</taxon>
    </lineage>
</organism>
<keyword evidence="3" id="KW-1185">Reference proteome</keyword>
<dbReference type="EMBL" id="KL226414">
    <property type="protein sequence ID" value="KFM14107.1"/>
    <property type="molecule type" value="Genomic_DNA"/>
</dbReference>
<dbReference type="AlphaFoldDB" id="A0A087RKV3"/>
<name>A0A087RKV3_APTFO</name>
<feature type="region of interest" description="Disordered" evidence="1">
    <location>
        <begin position="48"/>
        <end position="68"/>
    </location>
</feature>
<evidence type="ECO:0000256" key="1">
    <source>
        <dbReference type="SAM" id="MobiDB-lite"/>
    </source>
</evidence>
<feature type="non-terminal residue" evidence="2">
    <location>
        <position position="1"/>
    </location>
</feature>
<feature type="region of interest" description="Disordered" evidence="1">
    <location>
        <begin position="104"/>
        <end position="124"/>
    </location>
</feature>
<sequence>GAAIVISVFGGATVLGRAHGTAVGVGVGFPFHTILDTLEEHIEKLDDVQGKRHQGHDQHEEDEDGFLSWTGEETVHSVRAWISLTGIDGIQAKPINVPLYQQESHLEDRFKQDADDVSTEQSPT</sequence>
<feature type="compositionally biased region" description="Basic and acidic residues" evidence="1">
    <location>
        <begin position="104"/>
        <end position="114"/>
    </location>
</feature>
<protein>
    <submittedName>
        <fullName evidence="2">Uncharacterized protein</fullName>
    </submittedName>
</protein>
<feature type="non-terminal residue" evidence="2">
    <location>
        <position position="124"/>
    </location>
</feature>
<evidence type="ECO:0000313" key="3">
    <source>
        <dbReference type="Proteomes" id="UP000053286"/>
    </source>
</evidence>
<accession>A0A087RKV3</accession>
<proteinExistence type="predicted"/>
<evidence type="ECO:0000313" key="2">
    <source>
        <dbReference type="EMBL" id="KFM14107.1"/>
    </source>
</evidence>